<dbReference type="Proteomes" id="UP001482520">
    <property type="component" value="Unassembled WGS sequence"/>
</dbReference>
<feature type="compositionally biased region" description="Low complexity" evidence="1">
    <location>
        <begin position="42"/>
        <end position="62"/>
    </location>
</feature>
<gene>
    <name evidence="3" type="ORF">V6R90_01345</name>
</gene>
<feature type="chain" id="PRO_5046789663" description="Secreted protein" evidence="2">
    <location>
        <begin position="34"/>
        <end position="139"/>
    </location>
</feature>
<evidence type="ECO:0000256" key="1">
    <source>
        <dbReference type="SAM" id="MobiDB-lite"/>
    </source>
</evidence>
<comment type="caution">
    <text evidence="3">The sequence shown here is derived from an EMBL/GenBank/DDBJ whole genome shotgun (WGS) entry which is preliminary data.</text>
</comment>
<feature type="signal peptide" evidence="2">
    <location>
        <begin position="1"/>
        <end position="33"/>
    </location>
</feature>
<evidence type="ECO:0000256" key="2">
    <source>
        <dbReference type="SAM" id="SignalP"/>
    </source>
</evidence>
<evidence type="ECO:0000313" key="3">
    <source>
        <dbReference type="EMBL" id="MEQ7845904.1"/>
    </source>
</evidence>
<name>A0ABV1NTS5_9ACTN</name>
<proteinExistence type="predicted"/>
<organism evidence="3 4">
    <name type="scientific">Nocardioides kribbensis</name>
    <dbReference type="NCBI Taxonomy" id="305517"/>
    <lineage>
        <taxon>Bacteria</taxon>
        <taxon>Bacillati</taxon>
        <taxon>Actinomycetota</taxon>
        <taxon>Actinomycetes</taxon>
        <taxon>Propionibacteriales</taxon>
        <taxon>Nocardioidaceae</taxon>
        <taxon>Nocardioides</taxon>
    </lineage>
</organism>
<accession>A0ABV1NTS5</accession>
<feature type="region of interest" description="Disordered" evidence="1">
    <location>
        <begin position="29"/>
        <end position="66"/>
    </location>
</feature>
<dbReference type="EMBL" id="JBEGDP010000001">
    <property type="protein sequence ID" value="MEQ7845904.1"/>
    <property type="molecule type" value="Genomic_DNA"/>
</dbReference>
<keyword evidence="2" id="KW-0732">Signal</keyword>
<reference evidence="3 4" key="1">
    <citation type="submission" date="2024-02" db="EMBL/GenBank/DDBJ databases">
        <title>Full genome sequence of Nocardioides kribbensis.</title>
        <authorList>
            <person name="Poletto B.L."/>
            <person name="Silva G."/>
            <person name="Galante D."/>
            <person name="Campos K.R."/>
            <person name="Santos M.B.N."/>
            <person name="Sacchi C.T."/>
        </authorList>
    </citation>
    <scope>NUCLEOTIDE SEQUENCE [LARGE SCALE GENOMIC DNA]</scope>
    <source>
        <strain evidence="3 4">O4R</strain>
    </source>
</reference>
<protein>
    <recommendedName>
        <fullName evidence="5">Secreted protein</fullName>
    </recommendedName>
</protein>
<dbReference type="PROSITE" id="PS51257">
    <property type="entry name" value="PROKAR_LIPOPROTEIN"/>
    <property type="match status" value="1"/>
</dbReference>
<evidence type="ECO:0000313" key="4">
    <source>
        <dbReference type="Proteomes" id="UP001482520"/>
    </source>
</evidence>
<dbReference type="RefSeq" id="WP_349803570.1">
    <property type="nucleotide sequence ID" value="NZ_JBEGDP010000001.1"/>
</dbReference>
<sequence length="139" mass="14516">MSDRGRRRRALLPSAGALLVVLLAGCGSDSGSAGPAEQATDPSPSSSTSTSTSSSTSPSGSGLPECDAVWVAGQDLPRGYAGCLQDGRVEEPERRRCEFGQTIVEHAGRFYAVPGNVVNETESLAQSPEYRRALRSCQG</sequence>
<keyword evidence="4" id="KW-1185">Reference proteome</keyword>
<evidence type="ECO:0008006" key="5">
    <source>
        <dbReference type="Google" id="ProtNLM"/>
    </source>
</evidence>